<dbReference type="PANTHER" id="PTHR30537:SF5">
    <property type="entry name" value="HTH-TYPE TRANSCRIPTIONAL ACTIVATOR TTDR-RELATED"/>
    <property type="match status" value="1"/>
</dbReference>
<accession>A0ABS4EKW4</accession>
<evidence type="ECO:0000256" key="4">
    <source>
        <dbReference type="ARBA" id="ARBA00023163"/>
    </source>
</evidence>
<evidence type="ECO:0000313" key="7">
    <source>
        <dbReference type="Proteomes" id="UP000823786"/>
    </source>
</evidence>
<dbReference type="CDD" id="cd08422">
    <property type="entry name" value="PBP2_CrgA_like"/>
    <property type="match status" value="1"/>
</dbReference>
<reference evidence="6 7" key="1">
    <citation type="submission" date="2021-03" db="EMBL/GenBank/DDBJ databases">
        <title>Genomic Encyclopedia of Type Strains, Phase IV (KMG-IV): sequencing the most valuable type-strain genomes for metagenomic binning, comparative biology and taxonomic classification.</title>
        <authorList>
            <person name="Goeker M."/>
        </authorList>
    </citation>
    <scope>NUCLEOTIDE SEQUENCE [LARGE SCALE GENOMIC DNA]</scope>
    <source>
        <strain evidence="6 7">DSM 26427</strain>
    </source>
</reference>
<feature type="domain" description="HTH lysR-type" evidence="5">
    <location>
        <begin position="13"/>
        <end position="63"/>
    </location>
</feature>
<dbReference type="InterPro" id="IPR036388">
    <property type="entry name" value="WH-like_DNA-bd_sf"/>
</dbReference>
<evidence type="ECO:0000256" key="3">
    <source>
        <dbReference type="ARBA" id="ARBA00023125"/>
    </source>
</evidence>
<dbReference type="PROSITE" id="PS50931">
    <property type="entry name" value="HTH_LYSR"/>
    <property type="match status" value="1"/>
</dbReference>
<name>A0ABS4EKW4_9HYPH</name>
<gene>
    <name evidence="6" type="ORF">J2Z75_002090</name>
</gene>
<keyword evidence="4" id="KW-0804">Transcription</keyword>
<dbReference type="Gene3D" id="1.10.10.10">
    <property type="entry name" value="Winged helix-like DNA-binding domain superfamily/Winged helix DNA-binding domain"/>
    <property type="match status" value="1"/>
</dbReference>
<organism evidence="6 7">
    <name type="scientific">Rhizobium herbae</name>
    <dbReference type="NCBI Taxonomy" id="508661"/>
    <lineage>
        <taxon>Bacteria</taxon>
        <taxon>Pseudomonadati</taxon>
        <taxon>Pseudomonadota</taxon>
        <taxon>Alphaproteobacteria</taxon>
        <taxon>Hyphomicrobiales</taxon>
        <taxon>Rhizobiaceae</taxon>
        <taxon>Rhizobium/Agrobacterium group</taxon>
        <taxon>Rhizobium</taxon>
    </lineage>
</organism>
<proteinExistence type="inferred from homology"/>
<dbReference type="Gene3D" id="3.40.190.290">
    <property type="match status" value="1"/>
</dbReference>
<dbReference type="EMBL" id="JAGGJV010000003">
    <property type="protein sequence ID" value="MBP1858582.1"/>
    <property type="molecule type" value="Genomic_DNA"/>
</dbReference>
<dbReference type="Proteomes" id="UP000823786">
    <property type="component" value="Unassembled WGS sequence"/>
</dbReference>
<dbReference type="InterPro" id="IPR058163">
    <property type="entry name" value="LysR-type_TF_proteobact-type"/>
</dbReference>
<dbReference type="GO" id="GO:0003677">
    <property type="term" value="F:DNA binding"/>
    <property type="evidence" value="ECO:0007669"/>
    <property type="project" value="UniProtKB-KW"/>
</dbReference>
<sequence>MTFDARLLTGVGVLAAVCEAGNFARASEALGLTPSGVSRAVARLETRVGVRLFDRTPRTVTLTEEGQRFYAQVMPLLSGIEEAVTEAAGAAAIVGGRLRVNVDPWFARMVLAPHLPDLLSAYPAMSVELIVSNHREDMMKGVDIAVRFGPAAGDALVVRKLLETRVLTCASPAYLEQHGIPTKPDDLSSHDAIFFRDPLTGRPFPWEFFRGAERYEAHVRGRITTDDPSTAIEACVAGYGLFQSLELGLGPWLSRGDLVQVLPDWSDEMFPLYAYYPSRHLPPAKVRAFMDFVASIANPPSLWKAGEKPDI</sequence>
<comment type="similarity">
    <text evidence="1">Belongs to the LysR transcriptional regulatory family.</text>
</comment>
<keyword evidence="2" id="KW-0805">Transcription regulation</keyword>
<dbReference type="RefSeq" id="WP_209851487.1">
    <property type="nucleotide sequence ID" value="NZ_JAGGJV010000003.1"/>
</dbReference>
<dbReference type="InterPro" id="IPR036390">
    <property type="entry name" value="WH_DNA-bd_sf"/>
</dbReference>
<dbReference type="InterPro" id="IPR005119">
    <property type="entry name" value="LysR_subst-bd"/>
</dbReference>
<dbReference type="PANTHER" id="PTHR30537">
    <property type="entry name" value="HTH-TYPE TRANSCRIPTIONAL REGULATOR"/>
    <property type="match status" value="1"/>
</dbReference>
<keyword evidence="7" id="KW-1185">Reference proteome</keyword>
<evidence type="ECO:0000313" key="6">
    <source>
        <dbReference type="EMBL" id="MBP1858582.1"/>
    </source>
</evidence>
<dbReference type="Pfam" id="PF00126">
    <property type="entry name" value="HTH_1"/>
    <property type="match status" value="1"/>
</dbReference>
<dbReference type="Pfam" id="PF03466">
    <property type="entry name" value="LysR_substrate"/>
    <property type="match status" value="1"/>
</dbReference>
<protein>
    <submittedName>
        <fullName evidence="6">DNA-binding transcriptional LysR family regulator</fullName>
    </submittedName>
</protein>
<comment type="caution">
    <text evidence="6">The sequence shown here is derived from an EMBL/GenBank/DDBJ whole genome shotgun (WGS) entry which is preliminary data.</text>
</comment>
<dbReference type="SUPFAM" id="SSF53850">
    <property type="entry name" value="Periplasmic binding protein-like II"/>
    <property type="match status" value="1"/>
</dbReference>
<evidence type="ECO:0000256" key="1">
    <source>
        <dbReference type="ARBA" id="ARBA00009437"/>
    </source>
</evidence>
<evidence type="ECO:0000259" key="5">
    <source>
        <dbReference type="PROSITE" id="PS50931"/>
    </source>
</evidence>
<dbReference type="PRINTS" id="PR00039">
    <property type="entry name" value="HTHLYSR"/>
</dbReference>
<keyword evidence="3 6" id="KW-0238">DNA-binding</keyword>
<evidence type="ECO:0000256" key="2">
    <source>
        <dbReference type="ARBA" id="ARBA00023015"/>
    </source>
</evidence>
<dbReference type="SUPFAM" id="SSF46785">
    <property type="entry name" value="Winged helix' DNA-binding domain"/>
    <property type="match status" value="1"/>
</dbReference>
<dbReference type="InterPro" id="IPR000847">
    <property type="entry name" value="LysR_HTH_N"/>
</dbReference>